<evidence type="ECO:0008006" key="3">
    <source>
        <dbReference type="Google" id="ProtNLM"/>
    </source>
</evidence>
<proteinExistence type="predicted"/>
<dbReference type="InterPro" id="IPR018531">
    <property type="entry name" value="DUF1993"/>
</dbReference>
<keyword evidence="2" id="KW-1185">Reference proteome</keyword>
<dbReference type="Pfam" id="PF09351">
    <property type="entry name" value="DUF1993"/>
    <property type="match status" value="1"/>
</dbReference>
<reference evidence="1 2" key="1">
    <citation type="submission" date="2015-07" db="EMBL/GenBank/DDBJ databases">
        <title>Comparative genomics of the Sigatoka disease complex on banana suggests a link between parallel evolutionary changes in Pseudocercospora fijiensis and Pseudocercospora eumusae and increased virulence on the banana host.</title>
        <authorList>
            <person name="Chang T.-C."/>
            <person name="Salvucci A."/>
            <person name="Crous P.W."/>
            <person name="Stergiopoulos I."/>
        </authorList>
    </citation>
    <scope>NUCLEOTIDE SEQUENCE [LARGE SCALE GENOMIC DNA]</scope>
    <source>
        <strain evidence="1 2">CBS 114824</strain>
    </source>
</reference>
<sequence length="174" mass="19651">MSLSLYDLTVPILVRNLEILKDILQKGEQWAKDNGKSESELLEARIIEDMKPLTFQVQTCSNTAKGILFRVGGEENTPMEDNEKSFADLYSRIDATVKILRAAKKEKFSAPDTKCKVKMGPHEVEFTALGYIQKFVIPNFFFHQATAYDILRSKGVPIGKADYIGGKDLDSWEL</sequence>
<dbReference type="Proteomes" id="UP000070133">
    <property type="component" value="Unassembled WGS sequence"/>
</dbReference>
<protein>
    <recommendedName>
        <fullName evidence="3">DUF1993 domain-containing protein</fullName>
    </recommendedName>
</protein>
<evidence type="ECO:0000313" key="2">
    <source>
        <dbReference type="Proteomes" id="UP000070133"/>
    </source>
</evidence>
<organism evidence="1 2">
    <name type="scientific">Pseudocercospora eumusae</name>
    <dbReference type="NCBI Taxonomy" id="321146"/>
    <lineage>
        <taxon>Eukaryota</taxon>
        <taxon>Fungi</taxon>
        <taxon>Dikarya</taxon>
        <taxon>Ascomycota</taxon>
        <taxon>Pezizomycotina</taxon>
        <taxon>Dothideomycetes</taxon>
        <taxon>Dothideomycetidae</taxon>
        <taxon>Mycosphaerellales</taxon>
        <taxon>Mycosphaerellaceae</taxon>
        <taxon>Pseudocercospora</taxon>
    </lineage>
</organism>
<dbReference type="PANTHER" id="PTHR36922:SF1">
    <property type="entry name" value="DUF1993 DOMAIN-CONTAINING PROTEIN"/>
    <property type="match status" value="1"/>
</dbReference>
<evidence type="ECO:0000313" key="1">
    <source>
        <dbReference type="EMBL" id="KXT04051.1"/>
    </source>
</evidence>
<comment type="caution">
    <text evidence="1">The sequence shown here is derived from an EMBL/GenBank/DDBJ whole genome shotgun (WGS) entry which is preliminary data.</text>
</comment>
<dbReference type="InterPro" id="IPR034660">
    <property type="entry name" value="DinB/YfiT-like"/>
</dbReference>
<gene>
    <name evidence="1" type="ORF">AC578_4920</name>
</gene>
<dbReference type="PANTHER" id="PTHR36922">
    <property type="entry name" value="BLL2446 PROTEIN"/>
    <property type="match status" value="1"/>
</dbReference>
<dbReference type="STRING" id="321146.A0A139HNJ2"/>
<dbReference type="Gene3D" id="1.20.120.450">
    <property type="entry name" value="dinb family like domain"/>
    <property type="match status" value="1"/>
</dbReference>
<dbReference type="AlphaFoldDB" id="A0A139HNJ2"/>
<accession>A0A139HNJ2</accession>
<name>A0A139HNJ2_9PEZI</name>
<dbReference type="OrthoDB" id="3724345at2759"/>
<dbReference type="EMBL" id="LFZN01000024">
    <property type="protein sequence ID" value="KXT04051.1"/>
    <property type="molecule type" value="Genomic_DNA"/>
</dbReference>
<dbReference type="SUPFAM" id="SSF109854">
    <property type="entry name" value="DinB/YfiT-like putative metalloenzymes"/>
    <property type="match status" value="1"/>
</dbReference>